<sequence length="146" mass="15982">MTDAISAGRQRQEKRKRYRRLMNYSLAIGMVGLVLATALWTVVPESIVVFAGVVVYWLGFLGYVGVRKATSTPLFDERETEIELKACGLTIGAFAYVVVFGVPAMVALSVTGTYTVPSPIRHALVAYLGLFAVFGVAYTYVQHTHS</sequence>
<keyword evidence="1" id="KW-0472">Membrane</keyword>
<feature type="transmembrane region" description="Helical" evidence="1">
    <location>
        <begin position="120"/>
        <end position="141"/>
    </location>
</feature>
<keyword evidence="1" id="KW-0812">Transmembrane</keyword>
<gene>
    <name evidence="2" type="ORF">EA472_00270</name>
</gene>
<keyword evidence="3" id="KW-1185">Reference proteome</keyword>
<evidence type="ECO:0000313" key="3">
    <source>
        <dbReference type="Proteomes" id="UP000281431"/>
    </source>
</evidence>
<proteinExistence type="predicted"/>
<feature type="transmembrane region" description="Helical" evidence="1">
    <location>
        <begin position="47"/>
        <end position="66"/>
    </location>
</feature>
<dbReference type="Proteomes" id="UP000281431">
    <property type="component" value="Unassembled WGS sequence"/>
</dbReference>
<dbReference type="InterPro" id="IPR019235">
    <property type="entry name" value="DUF2178_TM"/>
</dbReference>
<name>A0A3N6N2J2_NATCH</name>
<reference evidence="2 3" key="1">
    <citation type="submission" date="2018-10" db="EMBL/GenBank/DDBJ databases">
        <title>Natrarchaeobius chitinivorans gen. nov., sp. nov., and Natrarchaeobius haloalkaliphilus sp. nov., alkaliphilic, chitin-utilizing haloarchaea from hypersaline alkaline lakes.</title>
        <authorList>
            <person name="Sorokin D.Y."/>
            <person name="Elcheninov A.G."/>
            <person name="Kostrikina N.A."/>
            <person name="Bale N.J."/>
            <person name="Sinninghe Damste J.S."/>
            <person name="Khijniak T.V."/>
            <person name="Kublanov I.V."/>
            <person name="Toshchakov S.V."/>
        </authorList>
    </citation>
    <scope>NUCLEOTIDE SEQUENCE [LARGE SCALE GENOMIC DNA]</scope>
    <source>
        <strain evidence="2 3">AArcht7</strain>
    </source>
</reference>
<dbReference type="OrthoDB" id="324434at2157"/>
<accession>A0A3N6N2J2</accession>
<dbReference type="AlphaFoldDB" id="A0A3N6N2J2"/>
<organism evidence="2 3">
    <name type="scientific">Natrarchaeobius chitinivorans</name>
    <dbReference type="NCBI Taxonomy" id="1679083"/>
    <lineage>
        <taxon>Archaea</taxon>
        <taxon>Methanobacteriati</taxon>
        <taxon>Methanobacteriota</taxon>
        <taxon>Stenosarchaea group</taxon>
        <taxon>Halobacteria</taxon>
        <taxon>Halobacteriales</taxon>
        <taxon>Natrialbaceae</taxon>
        <taxon>Natrarchaeobius</taxon>
    </lineage>
</organism>
<dbReference type="EMBL" id="REFZ01000001">
    <property type="protein sequence ID" value="RQH03072.1"/>
    <property type="molecule type" value="Genomic_DNA"/>
</dbReference>
<keyword evidence="1" id="KW-1133">Transmembrane helix</keyword>
<evidence type="ECO:0008006" key="4">
    <source>
        <dbReference type="Google" id="ProtNLM"/>
    </source>
</evidence>
<comment type="caution">
    <text evidence="2">The sequence shown here is derived from an EMBL/GenBank/DDBJ whole genome shotgun (WGS) entry which is preliminary data.</text>
</comment>
<feature type="transmembrane region" description="Helical" evidence="1">
    <location>
        <begin position="21"/>
        <end position="41"/>
    </location>
</feature>
<evidence type="ECO:0000256" key="1">
    <source>
        <dbReference type="SAM" id="Phobius"/>
    </source>
</evidence>
<feature type="transmembrane region" description="Helical" evidence="1">
    <location>
        <begin position="86"/>
        <end position="108"/>
    </location>
</feature>
<evidence type="ECO:0000313" key="2">
    <source>
        <dbReference type="EMBL" id="RQH03072.1"/>
    </source>
</evidence>
<protein>
    <recommendedName>
        <fullName evidence="4">DUF2178 domain-containing protein</fullName>
    </recommendedName>
</protein>
<dbReference type="Pfam" id="PF09946">
    <property type="entry name" value="DUF2178"/>
    <property type="match status" value="1"/>
</dbReference>